<evidence type="ECO:0000256" key="3">
    <source>
        <dbReference type="ARBA" id="ARBA00022801"/>
    </source>
</evidence>
<dbReference type="SUPFAM" id="SSF56784">
    <property type="entry name" value="HAD-like"/>
    <property type="match status" value="1"/>
</dbReference>
<comment type="catalytic activity">
    <reaction evidence="8 9">
        <text>O-phospho-L-threonyl-[protein] + H2O = L-threonyl-[protein] + phosphate</text>
        <dbReference type="Rhea" id="RHEA:47004"/>
        <dbReference type="Rhea" id="RHEA-COMP:11060"/>
        <dbReference type="Rhea" id="RHEA-COMP:11605"/>
        <dbReference type="ChEBI" id="CHEBI:15377"/>
        <dbReference type="ChEBI" id="CHEBI:30013"/>
        <dbReference type="ChEBI" id="CHEBI:43474"/>
        <dbReference type="ChEBI" id="CHEBI:61977"/>
        <dbReference type="EC" id="3.1.3.16"/>
    </reaction>
</comment>
<dbReference type="InterPro" id="IPR036420">
    <property type="entry name" value="BRCT_dom_sf"/>
</dbReference>
<evidence type="ECO:0000256" key="7">
    <source>
        <dbReference type="ARBA" id="ARBA00047761"/>
    </source>
</evidence>
<proteinExistence type="predicted"/>
<evidence type="ECO:0000256" key="9">
    <source>
        <dbReference type="RuleBase" id="RU366066"/>
    </source>
</evidence>
<organism evidence="15">
    <name type="scientific">Soboliphyme baturini</name>
    <dbReference type="NCBI Taxonomy" id="241478"/>
    <lineage>
        <taxon>Eukaryota</taxon>
        <taxon>Metazoa</taxon>
        <taxon>Ecdysozoa</taxon>
        <taxon>Nematoda</taxon>
        <taxon>Enoplea</taxon>
        <taxon>Dorylaimia</taxon>
        <taxon>Dioctophymatida</taxon>
        <taxon>Dioctophymatoidea</taxon>
        <taxon>Soboliphymatidae</taxon>
        <taxon>Soboliphyme</taxon>
    </lineage>
</organism>
<evidence type="ECO:0000256" key="8">
    <source>
        <dbReference type="ARBA" id="ARBA00048336"/>
    </source>
</evidence>
<keyword evidence="4" id="KW-0904">Protein phosphatase</keyword>
<dbReference type="SUPFAM" id="SSF52113">
    <property type="entry name" value="BRCT domain"/>
    <property type="match status" value="1"/>
</dbReference>
<feature type="compositionally biased region" description="Basic and acidic residues" evidence="10">
    <location>
        <begin position="214"/>
        <end position="239"/>
    </location>
</feature>
<evidence type="ECO:0000259" key="11">
    <source>
        <dbReference type="PROSITE" id="PS50172"/>
    </source>
</evidence>
<evidence type="ECO:0000313" key="14">
    <source>
        <dbReference type="Proteomes" id="UP000270296"/>
    </source>
</evidence>
<dbReference type="EMBL" id="UZAM01009403">
    <property type="protein sequence ID" value="VDP08882.1"/>
    <property type="molecule type" value="Genomic_DNA"/>
</dbReference>
<dbReference type="GO" id="GO:0008420">
    <property type="term" value="F:RNA polymerase II CTD heptapeptide repeat phosphatase activity"/>
    <property type="evidence" value="ECO:0007669"/>
    <property type="project" value="UniProtKB-UniRule"/>
</dbReference>
<reference evidence="13 14" key="2">
    <citation type="submission" date="2018-11" db="EMBL/GenBank/DDBJ databases">
        <authorList>
            <consortium name="Pathogen Informatics"/>
        </authorList>
    </citation>
    <scope>NUCLEOTIDE SEQUENCE [LARGE SCALE GENOMIC DNA]</scope>
</reference>
<feature type="domain" description="FCP1 homology" evidence="12">
    <location>
        <begin position="57"/>
        <end position="219"/>
    </location>
</feature>
<dbReference type="PANTHER" id="PTHR23081">
    <property type="entry name" value="RNA POLYMERASE II CTD PHOSPHATASE"/>
    <property type="match status" value="1"/>
</dbReference>
<dbReference type="NCBIfam" id="TIGR02250">
    <property type="entry name" value="FCP1_euk"/>
    <property type="match status" value="1"/>
</dbReference>
<evidence type="ECO:0000259" key="12">
    <source>
        <dbReference type="PROSITE" id="PS50969"/>
    </source>
</evidence>
<feature type="compositionally biased region" description="Acidic residues" evidence="10">
    <location>
        <begin position="521"/>
        <end position="533"/>
    </location>
</feature>
<evidence type="ECO:0000256" key="5">
    <source>
        <dbReference type="ARBA" id="ARBA00023242"/>
    </source>
</evidence>
<dbReference type="CDD" id="cd17729">
    <property type="entry name" value="BRCT_CTDP1"/>
    <property type="match status" value="1"/>
</dbReference>
<dbReference type="InterPro" id="IPR001357">
    <property type="entry name" value="BRCT_dom"/>
</dbReference>
<protein>
    <recommendedName>
        <fullName evidence="6 9">RNA polymerase II subunit A C-terminal domain phosphatase</fullName>
        <ecNumber evidence="2 9">3.1.3.16</ecNumber>
    </recommendedName>
</protein>
<dbReference type="OrthoDB" id="10249888at2759"/>
<sequence length="541" mass="60919">MEPRVDSASSSEQDPANATTVAAADLTATTIVDVVTTEPVISPEAKKYGFIEKLRLLRSRRLVLLVDLDQTLIHTTNEDIPPTMKNVMHFQLDGPTWYHMRMRPHTLEFLHSVSQKFELHICSFGARMYAHTVARMMDPDGALFGLRILSRDECFDPFLKTANLKALFPCGDHLVCIIDDREDVWNFASNVVHVKPYRFFKHTGDINAPPGFTKADRNEENNVEANDKSTPERNKKEVGDVSEPALRPSSSAVISKSPTKEATSAEIVDDDNYLKSLEKILFRIHDAFYQMYDQMPDEERPPCLHSIIPYVKLKVLKGVNLVFSGIIPTHVKPETTQIFKVAEAFGAQIQNQIVSTSDSKDPSKWTTHLVACKWGTEKVLQAYDLDHVHIVIPEWLWSCAERWTKVDPEPFCLTPPNSRSKLVKRSPVDRSSCIVEKLANDKMDFSPSAVHNGRRRVADADLEETEDVTYSAENSSLAYNLEPARKRPAINSSVQAEVPRSSNRFEQVSVNDSDISSSSAESEDDISTDEIVDDLERCIAE</sequence>
<comment type="function">
    <text evidence="9">This promotes the activity of RNA polymerase II.</text>
</comment>
<feature type="region of interest" description="Disordered" evidence="10">
    <location>
        <begin position="210"/>
        <end position="243"/>
    </location>
</feature>
<comment type="subcellular location">
    <subcellularLocation>
        <location evidence="1 9">Nucleus</location>
    </subcellularLocation>
</comment>
<evidence type="ECO:0000256" key="4">
    <source>
        <dbReference type="ARBA" id="ARBA00022912"/>
    </source>
</evidence>
<evidence type="ECO:0000256" key="2">
    <source>
        <dbReference type="ARBA" id="ARBA00013081"/>
    </source>
</evidence>
<keyword evidence="3 9" id="KW-0378">Hydrolase</keyword>
<feature type="compositionally biased region" description="Polar residues" evidence="10">
    <location>
        <begin position="490"/>
        <end position="506"/>
    </location>
</feature>
<dbReference type="WBParaSite" id="SBAD_0000622401-mRNA-1">
    <property type="protein sequence ID" value="SBAD_0000622401-mRNA-1"/>
    <property type="gene ID" value="SBAD_0000622401"/>
</dbReference>
<dbReference type="Pfam" id="PF03031">
    <property type="entry name" value="NIF"/>
    <property type="match status" value="1"/>
</dbReference>
<dbReference type="PANTHER" id="PTHR23081:SF36">
    <property type="entry name" value="RNA POLYMERASE II SUBUNIT A C-TERMINAL DOMAIN PHOSPHATASE"/>
    <property type="match status" value="1"/>
</dbReference>
<evidence type="ECO:0000313" key="15">
    <source>
        <dbReference type="WBParaSite" id="SBAD_0000622401-mRNA-1"/>
    </source>
</evidence>
<feature type="region of interest" description="Disordered" evidence="10">
    <location>
        <begin position="490"/>
        <end position="533"/>
    </location>
</feature>
<dbReference type="SMART" id="SM00292">
    <property type="entry name" value="BRCT"/>
    <property type="match status" value="1"/>
</dbReference>
<evidence type="ECO:0000313" key="13">
    <source>
        <dbReference type="EMBL" id="VDP08882.1"/>
    </source>
</evidence>
<evidence type="ECO:0000256" key="10">
    <source>
        <dbReference type="SAM" id="MobiDB-lite"/>
    </source>
</evidence>
<keyword evidence="5 9" id="KW-0539">Nucleus</keyword>
<keyword evidence="14" id="KW-1185">Reference proteome</keyword>
<dbReference type="InterPro" id="IPR004274">
    <property type="entry name" value="FCP1_dom"/>
</dbReference>
<evidence type="ECO:0000256" key="1">
    <source>
        <dbReference type="ARBA" id="ARBA00004123"/>
    </source>
</evidence>
<reference evidence="15" key="1">
    <citation type="submission" date="2016-06" db="UniProtKB">
        <authorList>
            <consortium name="WormBaseParasite"/>
        </authorList>
    </citation>
    <scope>IDENTIFICATION</scope>
</reference>
<feature type="compositionally biased region" description="Low complexity" evidence="10">
    <location>
        <begin position="508"/>
        <end position="520"/>
    </location>
</feature>
<gene>
    <name evidence="13" type="ORF">SBAD_LOCUS5989</name>
</gene>
<dbReference type="EC" id="3.1.3.16" evidence="2 9"/>
<dbReference type="PROSITE" id="PS50172">
    <property type="entry name" value="BRCT"/>
    <property type="match status" value="1"/>
</dbReference>
<dbReference type="AlphaFoldDB" id="A0A183IQU2"/>
<dbReference type="GO" id="GO:0005634">
    <property type="term" value="C:nucleus"/>
    <property type="evidence" value="ECO:0007669"/>
    <property type="project" value="UniProtKB-SubCell"/>
</dbReference>
<dbReference type="Gene3D" id="3.40.50.1000">
    <property type="entry name" value="HAD superfamily/HAD-like"/>
    <property type="match status" value="1"/>
</dbReference>
<dbReference type="InterPro" id="IPR023214">
    <property type="entry name" value="HAD_sf"/>
</dbReference>
<dbReference type="InterPro" id="IPR036412">
    <property type="entry name" value="HAD-like_sf"/>
</dbReference>
<feature type="domain" description="BRCT" evidence="11">
    <location>
        <begin position="311"/>
        <end position="413"/>
    </location>
</feature>
<name>A0A183IQU2_9BILA</name>
<dbReference type="CDD" id="cd07521">
    <property type="entry name" value="HAD_FCP1-like"/>
    <property type="match status" value="1"/>
</dbReference>
<dbReference type="Gene3D" id="3.40.50.10190">
    <property type="entry name" value="BRCT domain"/>
    <property type="match status" value="1"/>
</dbReference>
<dbReference type="InterPro" id="IPR039189">
    <property type="entry name" value="Fcp1"/>
</dbReference>
<comment type="catalytic activity">
    <reaction evidence="7 9">
        <text>O-phospho-L-seryl-[protein] + H2O = L-seryl-[protein] + phosphate</text>
        <dbReference type="Rhea" id="RHEA:20629"/>
        <dbReference type="Rhea" id="RHEA-COMP:9863"/>
        <dbReference type="Rhea" id="RHEA-COMP:11604"/>
        <dbReference type="ChEBI" id="CHEBI:15377"/>
        <dbReference type="ChEBI" id="CHEBI:29999"/>
        <dbReference type="ChEBI" id="CHEBI:43474"/>
        <dbReference type="ChEBI" id="CHEBI:83421"/>
        <dbReference type="EC" id="3.1.3.16"/>
    </reaction>
</comment>
<dbReference type="Gene3D" id="1.10.287.10">
    <property type="entry name" value="S15/NS1, RNA-binding"/>
    <property type="match status" value="1"/>
</dbReference>
<dbReference type="InterPro" id="IPR011947">
    <property type="entry name" value="FCP1_euk"/>
</dbReference>
<dbReference type="FunFam" id="3.40.50.10190:FF:000007">
    <property type="entry name" value="RNA polymerase II subunit A C-terminal domain phosphatase"/>
    <property type="match status" value="1"/>
</dbReference>
<evidence type="ECO:0000256" key="6">
    <source>
        <dbReference type="ARBA" id="ARBA00040602"/>
    </source>
</evidence>
<accession>A0A183IQU2</accession>
<dbReference type="SMART" id="SM00577">
    <property type="entry name" value="CPDc"/>
    <property type="match status" value="1"/>
</dbReference>
<dbReference type="PROSITE" id="PS50969">
    <property type="entry name" value="FCP1"/>
    <property type="match status" value="1"/>
</dbReference>
<dbReference type="Proteomes" id="UP000270296">
    <property type="component" value="Unassembled WGS sequence"/>
</dbReference>